<protein>
    <submittedName>
        <fullName evidence="1">Uncharacterized protein</fullName>
    </submittedName>
</protein>
<sequence length="99" mass="11921">MAFGVKRQELQQWKEAVSRGEIAFLTHYWTDPRFPSIRTVTKVGCSDRKVLTEWCKRHGLNPAYIHEHPPYPHFDLMGPRQKEILEKEQLHEHVRRFRL</sequence>
<reference evidence="1" key="1">
    <citation type="submission" date="2024-12" db="EMBL/GenBank/DDBJ databases">
        <authorList>
            <person name="Wu N."/>
        </authorList>
    </citation>
    <scope>NUCLEOTIDE SEQUENCE</scope>
    <source>
        <strain evidence="1">P15</strain>
    </source>
</reference>
<dbReference type="Proteomes" id="UP001631969">
    <property type="component" value="Unassembled WGS sequence"/>
</dbReference>
<evidence type="ECO:0000313" key="2">
    <source>
        <dbReference type="Proteomes" id="UP001631969"/>
    </source>
</evidence>
<dbReference type="EMBL" id="JBJURJ010000027">
    <property type="protein sequence ID" value="MFM9332191.1"/>
    <property type="molecule type" value="Genomic_DNA"/>
</dbReference>
<organism evidence="1 2">
    <name type="scientific">Paenibacillus mesotrionivorans</name>
    <dbReference type="NCBI Taxonomy" id="3160968"/>
    <lineage>
        <taxon>Bacteria</taxon>
        <taxon>Bacillati</taxon>
        <taxon>Bacillota</taxon>
        <taxon>Bacilli</taxon>
        <taxon>Bacillales</taxon>
        <taxon>Paenibacillaceae</taxon>
        <taxon>Paenibacillus</taxon>
    </lineage>
</organism>
<comment type="caution">
    <text evidence="1">The sequence shown here is derived from an EMBL/GenBank/DDBJ whole genome shotgun (WGS) entry which is preliminary data.</text>
</comment>
<keyword evidence="2" id="KW-1185">Reference proteome</keyword>
<gene>
    <name evidence="1" type="ORF">ACI1P1_28240</name>
</gene>
<name>A0ACC7P898_9BACL</name>
<evidence type="ECO:0000313" key="1">
    <source>
        <dbReference type="EMBL" id="MFM9332191.1"/>
    </source>
</evidence>
<proteinExistence type="predicted"/>
<accession>A0ACC7P898</accession>